<name>A0AAU9T827_THLAR</name>
<proteinExistence type="predicted"/>
<gene>
    <name evidence="3" type="ORF">TAV2_LOCUS24714</name>
</gene>
<accession>A0AAU9T827</accession>
<keyword evidence="4" id="KW-1185">Reference proteome</keyword>
<dbReference type="EMBL" id="OU466863">
    <property type="protein sequence ID" value="CAH2078612.1"/>
    <property type="molecule type" value="Genomic_DNA"/>
</dbReference>
<feature type="non-terminal residue" evidence="3">
    <location>
        <position position="299"/>
    </location>
</feature>
<dbReference type="PROSITE" id="PS51375">
    <property type="entry name" value="PPR"/>
    <property type="match status" value="1"/>
</dbReference>
<dbReference type="InterPro" id="IPR046960">
    <property type="entry name" value="PPR_At4g14850-like_plant"/>
</dbReference>
<dbReference type="Pfam" id="PF13041">
    <property type="entry name" value="PPR_2"/>
    <property type="match status" value="1"/>
</dbReference>
<organism evidence="3 4">
    <name type="scientific">Thlaspi arvense</name>
    <name type="common">Field penny-cress</name>
    <dbReference type="NCBI Taxonomy" id="13288"/>
    <lineage>
        <taxon>Eukaryota</taxon>
        <taxon>Viridiplantae</taxon>
        <taxon>Streptophyta</taxon>
        <taxon>Embryophyta</taxon>
        <taxon>Tracheophyta</taxon>
        <taxon>Spermatophyta</taxon>
        <taxon>Magnoliopsida</taxon>
        <taxon>eudicotyledons</taxon>
        <taxon>Gunneridae</taxon>
        <taxon>Pentapetalae</taxon>
        <taxon>rosids</taxon>
        <taxon>malvids</taxon>
        <taxon>Brassicales</taxon>
        <taxon>Brassicaceae</taxon>
        <taxon>Thlaspideae</taxon>
        <taxon>Thlaspi</taxon>
    </lineage>
</organism>
<dbReference type="AlphaFoldDB" id="A0AAU9T827"/>
<dbReference type="Pfam" id="PF01535">
    <property type="entry name" value="PPR"/>
    <property type="match status" value="1"/>
</dbReference>
<evidence type="ECO:0008006" key="5">
    <source>
        <dbReference type="Google" id="ProtNLM"/>
    </source>
</evidence>
<dbReference type="FunFam" id="1.25.40.10:FF:000073">
    <property type="entry name" value="Pentatricopeptide repeat-containing protein chloroplastic"/>
    <property type="match status" value="1"/>
</dbReference>
<evidence type="ECO:0000313" key="3">
    <source>
        <dbReference type="EMBL" id="CAH2078612.1"/>
    </source>
</evidence>
<dbReference type="GO" id="GO:0003723">
    <property type="term" value="F:RNA binding"/>
    <property type="evidence" value="ECO:0007669"/>
    <property type="project" value="InterPro"/>
</dbReference>
<dbReference type="InterPro" id="IPR002885">
    <property type="entry name" value="PPR_rpt"/>
</dbReference>
<evidence type="ECO:0000256" key="1">
    <source>
        <dbReference type="ARBA" id="ARBA00022737"/>
    </source>
</evidence>
<dbReference type="GO" id="GO:0009451">
    <property type="term" value="P:RNA modification"/>
    <property type="evidence" value="ECO:0007669"/>
    <property type="project" value="InterPro"/>
</dbReference>
<dbReference type="PANTHER" id="PTHR47926">
    <property type="entry name" value="PENTATRICOPEPTIDE REPEAT-CONTAINING PROTEIN"/>
    <property type="match status" value="1"/>
</dbReference>
<dbReference type="NCBIfam" id="TIGR00756">
    <property type="entry name" value="PPR"/>
    <property type="match status" value="2"/>
</dbReference>
<evidence type="ECO:0000256" key="2">
    <source>
        <dbReference type="PROSITE-ProRule" id="PRU00708"/>
    </source>
</evidence>
<dbReference type="PANTHER" id="PTHR47926:SF347">
    <property type="entry name" value="PENTATRICOPEPTIDE REPEAT-CONTAINING PROTEIN"/>
    <property type="match status" value="1"/>
</dbReference>
<evidence type="ECO:0000313" key="4">
    <source>
        <dbReference type="Proteomes" id="UP000836841"/>
    </source>
</evidence>
<feature type="repeat" description="PPR" evidence="2">
    <location>
        <begin position="243"/>
        <end position="277"/>
    </location>
</feature>
<dbReference type="Gene3D" id="1.25.40.10">
    <property type="entry name" value="Tetratricopeptide repeat domain"/>
    <property type="match status" value="1"/>
</dbReference>
<dbReference type="Proteomes" id="UP000836841">
    <property type="component" value="Chromosome 7"/>
</dbReference>
<sequence length="299" mass="33115">RNHYQFLTEVSGQFSRAFEHREIEMAMLVANLSSSSVCLFPPRRSQSQKEIGSDVRVRRDVISNKASLRTVPPVEDRRDYADSISTFDRSLTDANTRLRRFCEAGNLESAVKLLRVSGKWDIDRRTLCSVLQLCADTRSLKDGKEVDSFIRSNGFVLDSILGSKLALMYTNCGIDIDLATVVSVFAGCADSGFISLGRAVHGLGLKACLSREDRFCNKLLDMYSKCGDLDSAKAVFTEMSDRTVVSYTSMIAGYAREGLAGEAVKLFTEMEGEGISPDAHTVTAVLKCCARNRLLEEVW</sequence>
<protein>
    <recommendedName>
        <fullName evidence="5">Pentatricopeptide repeat-containing protein</fullName>
    </recommendedName>
</protein>
<keyword evidence="1" id="KW-0677">Repeat</keyword>
<reference evidence="3 4" key="1">
    <citation type="submission" date="2022-03" db="EMBL/GenBank/DDBJ databases">
        <authorList>
            <person name="Nunn A."/>
            <person name="Chopra R."/>
            <person name="Nunn A."/>
            <person name="Contreras Garrido A."/>
        </authorList>
    </citation>
    <scope>NUCLEOTIDE SEQUENCE [LARGE SCALE GENOMIC DNA]</scope>
</reference>
<dbReference type="InterPro" id="IPR011990">
    <property type="entry name" value="TPR-like_helical_dom_sf"/>
</dbReference>